<dbReference type="PANTHER" id="PTHR30627">
    <property type="entry name" value="PEPTIDOGLYCAN D,D-TRANSPEPTIDASE"/>
    <property type="match status" value="1"/>
</dbReference>
<dbReference type="InterPro" id="IPR012338">
    <property type="entry name" value="Beta-lactam/transpept-like"/>
</dbReference>
<keyword evidence="4" id="KW-1185">Reference proteome</keyword>
<dbReference type="Gene3D" id="3.40.710.10">
    <property type="entry name" value="DD-peptidase/beta-lactamase superfamily"/>
    <property type="match status" value="1"/>
</dbReference>
<dbReference type="GO" id="GO:0008658">
    <property type="term" value="F:penicillin binding"/>
    <property type="evidence" value="ECO:0007669"/>
    <property type="project" value="InterPro"/>
</dbReference>
<evidence type="ECO:0000256" key="1">
    <source>
        <dbReference type="SAM" id="Phobius"/>
    </source>
</evidence>
<name>A0A4P8XHP6_9BACL</name>
<dbReference type="GO" id="GO:0016740">
    <property type="term" value="F:transferase activity"/>
    <property type="evidence" value="ECO:0007669"/>
    <property type="project" value="UniProtKB-KW"/>
</dbReference>
<keyword evidence="1" id="KW-0472">Membrane</keyword>
<keyword evidence="3" id="KW-0808">Transferase</keyword>
<dbReference type="InterPro" id="IPR001460">
    <property type="entry name" value="PCN-bd_Tpept"/>
</dbReference>
<evidence type="ECO:0000259" key="2">
    <source>
        <dbReference type="Pfam" id="PF00905"/>
    </source>
</evidence>
<dbReference type="InterPro" id="IPR036138">
    <property type="entry name" value="PBP_dimer_sf"/>
</dbReference>
<dbReference type="SUPFAM" id="SSF56601">
    <property type="entry name" value="beta-lactamase/transpeptidase-like"/>
    <property type="match status" value="1"/>
</dbReference>
<proteinExistence type="predicted"/>
<dbReference type="EMBL" id="CP040396">
    <property type="protein sequence ID" value="QCT02062.1"/>
    <property type="molecule type" value="Genomic_DNA"/>
</dbReference>
<dbReference type="GO" id="GO:0071972">
    <property type="term" value="F:peptidoglycan L,D-transpeptidase activity"/>
    <property type="evidence" value="ECO:0007669"/>
    <property type="project" value="TreeGrafter"/>
</dbReference>
<dbReference type="OrthoDB" id="2985542at2"/>
<dbReference type="KEGG" id="palo:E6C60_1346"/>
<dbReference type="Gene3D" id="3.90.1310.10">
    <property type="entry name" value="Penicillin-binding protein 2a (Domain 2)"/>
    <property type="match status" value="1"/>
</dbReference>
<dbReference type="GO" id="GO:0005886">
    <property type="term" value="C:plasma membrane"/>
    <property type="evidence" value="ECO:0007669"/>
    <property type="project" value="TreeGrafter"/>
</dbReference>
<dbReference type="SUPFAM" id="SSF56519">
    <property type="entry name" value="Penicillin binding protein dimerisation domain"/>
    <property type="match status" value="1"/>
</dbReference>
<dbReference type="Proteomes" id="UP000300879">
    <property type="component" value="Chromosome"/>
</dbReference>
<reference evidence="3 4" key="1">
    <citation type="submission" date="2019-05" db="EMBL/GenBank/DDBJ databases">
        <authorList>
            <person name="Chen C."/>
        </authorList>
    </citation>
    <scope>NUCLEOTIDE SEQUENCE [LARGE SCALE GENOMIC DNA]</scope>
    <source>
        <strain evidence="3 4">HB172198</strain>
    </source>
</reference>
<feature type="transmembrane region" description="Helical" evidence="1">
    <location>
        <begin position="12"/>
        <end position="34"/>
    </location>
</feature>
<accession>A0A4P8XHP6</accession>
<dbReference type="AlphaFoldDB" id="A0A4P8XHP6"/>
<gene>
    <name evidence="3" type="ORF">E6C60_1346</name>
</gene>
<evidence type="ECO:0000313" key="3">
    <source>
        <dbReference type="EMBL" id="QCT02062.1"/>
    </source>
</evidence>
<sequence>MREISRRRMYYGWLLVACVLVLFIGRLAFIQIWLKGHPVPATQHTLMEAARLQHERGVVLDSGRGHFHDRHGVPLTGKLIWTAVLFPVTDWNVFQPATLKDVAVILDTKPDQLAEIWSSLKEPVLWHGEGRIPVALRPEQRDALSALGLTQLKVYPYERRYEDKESGMQWLGYISGQRKETQRYGQYDGITGGSGLEKALDPLLNSLSPTVVYFSVDGHNQVIPELTPMVKANLNPYYPLRFTTTIDLSIQKEVEHLMSEAGASEGAIVVQDVHNGDVVAMVSSPFYNPERIHPAEGQWENKALQGAAPGSIFKIVTAAAALEAGISTPKEVFHCSGEYGRYGLSCWKKHGHGRLTLEDAFAQSCNVVFAELGQRLSPAQFQLAAQQLGVGRVLGWQASNVLGVPEIRPLDHEESGSVFADLEAAEDEGVRVQTAIGQRDVMMTPLQASNMIVTLLNQGQGFRPRMVNRVSYDNGQELQLWPVQRLRPEKSLSPKTTSILLTWMEKVVQKGTGSALKQGAAWRLAGKSGTAEVLHHGAAANHQWFTGYGPIEAPRYAVSVLLKNQKPGSRHRATELFGKVMNMLSASK</sequence>
<keyword evidence="1" id="KW-0812">Transmembrane</keyword>
<organism evidence="3 4">
    <name type="scientific">Paenibacillus algicola</name>
    <dbReference type="NCBI Taxonomy" id="2565926"/>
    <lineage>
        <taxon>Bacteria</taxon>
        <taxon>Bacillati</taxon>
        <taxon>Bacillota</taxon>
        <taxon>Bacilli</taxon>
        <taxon>Bacillales</taxon>
        <taxon>Paenibacillaceae</taxon>
        <taxon>Paenibacillus</taxon>
    </lineage>
</organism>
<dbReference type="InterPro" id="IPR050515">
    <property type="entry name" value="Beta-lactam/transpept"/>
</dbReference>
<protein>
    <submittedName>
        <fullName evidence="3">Peptidoglycan glycosyltransferase</fullName>
    </submittedName>
</protein>
<evidence type="ECO:0000313" key="4">
    <source>
        <dbReference type="Proteomes" id="UP000300879"/>
    </source>
</evidence>
<feature type="domain" description="Penicillin-binding protein transpeptidase" evidence="2">
    <location>
        <begin position="266"/>
        <end position="581"/>
    </location>
</feature>
<keyword evidence="1" id="KW-1133">Transmembrane helix</keyword>
<dbReference type="PANTHER" id="PTHR30627:SF24">
    <property type="entry name" value="PENICILLIN-BINDING PROTEIN 4B"/>
    <property type="match status" value="1"/>
</dbReference>
<dbReference type="GO" id="GO:0071555">
    <property type="term" value="P:cell wall organization"/>
    <property type="evidence" value="ECO:0007669"/>
    <property type="project" value="TreeGrafter"/>
</dbReference>
<dbReference type="RefSeq" id="WP_138225143.1">
    <property type="nucleotide sequence ID" value="NZ_CP040396.1"/>
</dbReference>
<dbReference type="Pfam" id="PF00905">
    <property type="entry name" value="Transpeptidase"/>
    <property type="match status" value="1"/>
</dbReference>